<dbReference type="InterPro" id="IPR035482">
    <property type="entry name" value="SIS_PGI_2"/>
</dbReference>
<evidence type="ECO:0000256" key="5">
    <source>
        <dbReference type="ARBA" id="ARBA00023152"/>
    </source>
</evidence>
<evidence type="ECO:0000256" key="8">
    <source>
        <dbReference type="RuleBase" id="RU000612"/>
    </source>
</evidence>
<evidence type="ECO:0000256" key="7">
    <source>
        <dbReference type="ARBA" id="ARBA00029321"/>
    </source>
</evidence>
<dbReference type="PRINTS" id="PR00662">
    <property type="entry name" value="G6PISOMERASE"/>
</dbReference>
<dbReference type="EC" id="5.3.1.9" evidence="3 8"/>
<dbReference type="RefSeq" id="WP_349054512.1">
    <property type="nucleotide sequence ID" value="NZ_JBBNPS010000029.1"/>
</dbReference>
<evidence type="ECO:0000313" key="9">
    <source>
        <dbReference type="EMBL" id="MEQ3354210.1"/>
    </source>
</evidence>
<dbReference type="PROSITE" id="PS51463">
    <property type="entry name" value="P_GLUCOSE_ISOMERASE_3"/>
    <property type="match status" value="1"/>
</dbReference>
<dbReference type="PROSITE" id="PS00765">
    <property type="entry name" value="P_GLUCOSE_ISOMERASE_1"/>
    <property type="match status" value="1"/>
</dbReference>
<keyword evidence="5 8" id="KW-0324">Glycolysis</keyword>
<dbReference type="Proteomes" id="UP001481872">
    <property type="component" value="Unassembled WGS sequence"/>
</dbReference>
<dbReference type="InterPro" id="IPR001672">
    <property type="entry name" value="G6P_Isomerase"/>
</dbReference>
<dbReference type="CDD" id="cd05016">
    <property type="entry name" value="SIS_PGI_2"/>
    <property type="match status" value="1"/>
</dbReference>
<dbReference type="PANTHER" id="PTHR11469:SF1">
    <property type="entry name" value="GLUCOSE-6-PHOSPHATE ISOMERASE"/>
    <property type="match status" value="1"/>
</dbReference>
<comment type="caution">
    <text evidence="9">The sequence shown here is derived from an EMBL/GenBank/DDBJ whole genome shotgun (WGS) entry which is preliminary data.</text>
</comment>
<protein>
    <recommendedName>
        <fullName evidence="3 8">Glucose-6-phosphate isomerase</fullName>
        <ecNumber evidence="3 8">5.3.1.9</ecNumber>
    </recommendedName>
</protein>
<organism evidence="9 10">
    <name type="scientific">Aedoeadaptatus acetigenes</name>
    <dbReference type="NCBI Taxonomy" id="2981723"/>
    <lineage>
        <taxon>Bacteria</taxon>
        <taxon>Bacillati</taxon>
        <taxon>Bacillota</taxon>
        <taxon>Tissierellia</taxon>
        <taxon>Tissierellales</taxon>
        <taxon>Peptoniphilaceae</taxon>
        <taxon>Aedoeadaptatus</taxon>
    </lineage>
</organism>
<evidence type="ECO:0000256" key="4">
    <source>
        <dbReference type="ARBA" id="ARBA00022432"/>
    </source>
</evidence>
<proteinExistence type="inferred from homology"/>
<dbReference type="InterPro" id="IPR046348">
    <property type="entry name" value="SIS_dom_sf"/>
</dbReference>
<keyword evidence="4 8" id="KW-0312">Gluconeogenesis</keyword>
<dbReference type="CDD" id="cd05015">
    <property type="entry name" value="SIS_PGI_1"/>
    <property type="match status" value="1"/>
</dbReference>
<evidence type="ECO:0000313" key="10">
    <source>
        <dbReference type="Proteomes" id="UP001481872"/>
    </source>
</evidence>
<evidence type="ECO:0000256" key="2">
    <source>
        <dbReference type="ARBA" id="ARBA00006604"/>
    </source>
</evidence>
<evidence type="ECO:0000256" key="3">
    <source>
        <dbReference type="ARBA" id="ARBA00011952"/>
    </source>
</evidence>
<comment type="similarity">
    <text evidence="2 8">Belongs to the GPI family.</text>
</comment>
<dbReference type="Gene3D" id="3.40.50.10490">
    <property type="entry name" value="Glucose-6-phosphate isomerase like protein, domain 1"/>
    <property type="match status" value="2"/>
</dbReference>
<sequence>MDFRSSHTFDECKRNEGKKSLDLVLDGLKKGSAPGMEWTGWIDYPDEKMAEDIREVTAHIETIEARDLYVLGIGGSYLGAYAAICALEKEGVHFYGNSFSARDLERGLRAYDPKKDHVVVISKSGSTRETAMAFRFFLEKAEAAGADLSKSVTAITDGKKGKLHDFAEAKKIRRFVVPEDMGGRYSVLSPVGLFPMAFAGVDLEALMKGARDAKDAVARDPKNNRAVDYALARHGLRSEGKVAEIFATYEPRLAPLGRWWQQLFGESEGKEGKGILPLTLTYSTDLHAMGQWVQEGPRNFFETVLYAERSGSDLKIPAMAMDDGLDSIEGVAVDDVNRAAFEGTRAAHEAGNVPTISFVYDAFDAYALGEFFYTMEYACAISAYFQGVNPFDQPGVEAYKKAMKERL</sequence>
<dbReference type="PANTHER" id="PTHR11469">
    <property type="entry name" value="GLUCOSE-6-PHOSPHATE ISOMERASE"/>
    <property type="match status" value="1"/>
</dbReference>
<dbReference type="Pfam" id="PF00342">
    <property type="entry name" value="PGI"/>
    <property type="match status" value="1"/>
</dbReference>
<evidence type="ECO:0000256" key="1">
    <source>
        <dbReference type="ARBA" id="ARBA00004926"/>
    </source>
</evidence>
<name>A0ABV1J7N1_9FIRM</name>
<dbReference type="InterPro" id="IPR035476">
    <property type="entry name" value="SIS_PGI_1"/>
</dbReference>
<dbReference type="EMBL" id="JBBNPS010000029">
    <property type="protein sequence ID" value="MEQ3354210.1"/>
    <property type="molecule type" value="Genomic_DNA"/>
</dbReference>
<keyword evidence="10" id="KW-1185">Reference proteome</keyword>
<dbReference type="SUPFAM" id="SSF53697">
    <property type="entry name" value="SIS domain"/>
    <property type="match status" value="1"/>
</dbReference>
<comment type="catalytic activity">
    <reaction evidence="7 8">
        <text>alpha-D-glucose 6-phosphate = beta-D-fructose 6-phosphate</text>
        <dbReference type="Rhea" id="RHEA:11816"/>
        <dbReference type="ChEBI" id="CHEBI:57634"/>
        <dbReference type="ChEBI" id="CHEBI:58225"/>
        <dbReference type="EC" id="5.3.1.9"/>
    </reaction>
</comment>
<dbReference type="GO" id="GO:0016853">
    <property type="term" value="F:isomerase activity"/>
    <property type="evidence" value="ECO:0007669"/>
    <property type="project" value="UniProtKB-KW"/>
</dbReference>
<dbReference type="InterPro" id="IPR018189">
    <property type="entry name" value="Phosphoglucose_isomerase_CS"/>
</dbReference>
<gene>
    <name evidence="9" type="ORF">AAA081_07890</name>
</gene>
<keyword evidence="6 8" id="KW-0413">Isomerase</keyword>
<comment type="pathway">
    <text evidence="1 8">Carbohydrate degradation; glycolysis; D-glyceraldehyde 3-phosphate and glycerone phosphate from D-glucose: step 2/4.</text>
</comment>
<reference evidence="9 10" key="1">
    <citation type="submission" date="2024-04" db="EMBL/GenBank/DDBJ databases">
        <title>Human intestinal bacterial collection.</title>
        <authorList>
            <person name="Pauvert C."/>
            <person name="Hitch T.C.A."/>
            <person name="Clavel T."/>
        </authorList>
    </citation>
    <scope>NUCLEOTIDE SEQUENCE [LARGE SCALE GENOMIC DNA]</scope>
    <source>
        <strain evidence="9 10">CLA-SR-H026</strain>
    </source>
</reference>
<accession>A0ABV1J7N1</accession>
<evidence type="ECO:0000256" key="6">
    <source>
        <dbReference type="ARBA" id="ARBA00023235"/>
    </source>
</evidence>